<dbReference type="SUPFAM" id="SSF49870">
    <property type="entry name" value="Osmotin, thaumatin-like protein"/>
    <property type="match status" value="1"/>
</dbReference>
<dbReference type="SMART" id="SM00205">
    <property type="entry name" value="THN"/>
    <property type="match status" value="1"/>
</dbReference>
<dbReference type="InterPro" id="IPR001938">
    <property type="entry name" value="Thaumatin"/>
</dbReference>
<feature type="signal peptide" evidence="1">
    <location>
        <begin position="1"/>
        <end position="18"/>
    </location>
</feature>
<dbReference type="PANTHER" id="PTHR31737">
    <property type="entry name" value="PROTEIN TOS1"/>
    <property type="match status" value="1"/>
</dbReference>
<dbReference type="Gene3D" id="2.60.110.10">
    <property type="entry name" value="Thaumatin"/>
    <property type="match status" value="1"/>
</dbReference>
<dbReference type="OrthoDB" id="67847at2759"/>
<dbReference type="PANTHER" id="PTHR31737:SF2">
    <property type="entry name" value="PROTEIN TOS1"/>
    <property type="match status" value="1"/>
</dbReference>
<accession>A0A080Z7B8</accession>
<dbReference type="AlphaFoldDB" id="A0A080Z7B8"/>
<proteinExistence type="predicted"/>
<name>A0A080Z7B8_PHYNI</name>
<evidence type="ECO:0008006" key="4">
    <source>
        <dbReference type="Google" id="ProtNLM"/>
    </source>
</evidence>
<feature type="chain" id="PRO_5001752737" description="Thaumatin-like protein" evidence="1">
    <location>
        <begin position="19"/>
        <end position="211"/>
    </location>
</feature>
<sequence length="211" mass="21871">MQFVVATNVFVLVAIAHATTLNIYNQCDECIQFYDNSAIETITIGGSTTRTLVSGFNGMFRNGVGPQATLAEFSITGGYIWYDISIIPTGSIGPGHCESLEACKAVTGGTGFNTAMQISPSGCTTVTCMADGCADAYQYPSDGTKTHACPDTANINLIFCPGGPTSATTPSAPIIHPLTTATSTTPSAPMTAALTTTAQPHLRSPLGQHHS</sequence>
<reference evidence="2 3" key="1">
    <citation type="submission" date="2013-11" db="EMBL/GenBank/DDBJ databases">
        <title>The Genome Sequence of Phytophthora parasitica P1976.</title>
        <authorList>
            <consortium name="The Broad Institute Genomics Platform"/>
            <person name="Russ C."/>
            <person name="Tyler B."/>
            <person name="Panabieres F."/>
            <person name="Shan W."/>
            <person name="Tripathy S."/>
            <person name="Grunwald N."/>
            <person name="Machado M."/>
            <person name="Johnson C.S."/>
            <person name="Walker B."/>
            <person name="Young S."/>
            <person name="Zeng Q."/>
            <person name="Gargeya S."/>
            <person name="Fitzgerald M."/>
            <person name="Haas B."/>
            <person name="Abouelleil A."/>
            <person name="Allen A.W."/>
            <person name="Alvarado L."/>
            <person name="Arachchi H.M."/>
            <person name="Berlin A.M."/>
            <person name="Chapman S.B."/>
            <person name="Gainer-Dewar J."/>
            <person name="Goldberg J."/>
            <person name="Griggs A."/>
            <person name="Gujja S."/>
            <person name="Hansen M."/>
            <person name="Howarth C."/>
            <person name="Imamovic A."/>
            <person name="Ireland A."/>
            <person name="Larimer J."/>
            <person name="McCowan C."/>
            <person name="Murphy C."/>
            <person name="Pearson M."/>
            <person name="Poon T.W."/>
            <person name="Priest M."/>
            <person name="Roberts A."/>
            <person name="Saif S."/>
            <person name="Shea T."/>
            <person name="Sisk P."/>
            <person name="Sykes S."/>
            <person name="Wortman J."/>
            <person name="Nusbaum C."/>
            <person name="Birren B."/>
        </authorList>
    </citation>
    <scope>NUCLEOTIDE SEQUENCE [LARGE SCALE GENOMIC DNA]</scope>
    <source>
        <strain evidence="2 3">P1976</strain>
    </source>
</reference>
<dbReference type="EMBL" id="ANJA01003576">
    <property type="protein sequence ID" value="ETO62529.1"/>
    <property type="molecule type" value="Genomic_DNA"/>
</dbReference>
<evidence type="ECO:0000313" key="3">
    <source>
        <dbReference type="Proteomes" id="UP000028582"/>
    </source>
</evidence>
<evidence type="ECO:0000256" key="1">
    <source>
        <dbReference type="SAM" id="SignalP"/>
    </source>
</evidence>
<protein>
    <recommendedName>
        <fullName evidence="4">Thaumatin-like protein</fullName>
    </recommendedName>
</protein>
<evidence type="ECO:0000313" key="2">
    <source>
        <dbReference type="EMBL" id="ETO62529.1"/>
    </source>
</evidence>
<dbReference type="PROSITE" id="PS51367">
    <property type="entry name" value="THAUMATIN_2"/>
    <property type="match status" value="1"/>
</dbReference>
<comment type="caution">
    <text evidence="2">The sequence shown here is derived from an EMBL/GenBank/DDBJ whole genome shotgun (WGS) entry which is preliminary data.</text>
</comment>
<keyword evidence="1" id="KW-0732">Signal</keyword>
<dbReference type="InterPro" id="IPR037176">
    <property type="entry name" value="Osmotin/thaumatin-like_sf"/>
</dbReference>
<dbReference type="Proteomes" id="UP000028582">
    <property type="component" value="Unassembled WGS sequence"/>
</dbReference>
<organism evidence="2 3">
    <name type="scientific">Phytophthora nicotianae P1976</name>
    <dbReference type="NCBI Taxonomy" id="1317066"/>
    <lineage>
        <taxon>Eukaryota</taxon>
        <taxon>Sar</taxon>
        <taxon>Stramenopiles</taxon>
        <taxon>Oomycota</taxon>
        <taxon>Peronosporomycetes</taxon>
        <taxon>Peronosporales</taxon>
        <taxon>Peronosporaceae</taxon>
        <taxon>Phytophthora</taxon>
    </lineage>
</organism>
<gene>
    <name evidence="2" type="ORF">F444_19556</name>
</gene>